<organism evidence="1">
    <name type="scientific">Arundo donax</name>
    <name type="common">Giant reed</name>
    <name type="synonym">Donax arundinaceus</name>
    <dbReference type="NCBI Taxonomy" id="35708"/>
    <lineage>
        <taxon>Eukaryota</taxon>
        <taxon>Viridiplantae</taxon>
        <taxon>Streptophyta</taxon>
        <taxon>Embryophyta</taxon>
        <taxon>Tracheophyta</taxon>
        <taxon>Spermatophyta</taxon>
        <taxon>Magnoliopsida</taxon>
        <taxon>Liliopsida</taxon>
        <taxon>Poales</taxon>
        <taxon>Poaceae</taxon>
        <taxon>PACMAD clade</taxon>
        <taxon>Arundinoideae</taxon>
        <taxon>Arundineae</taxon>
        <taxon>Arundo</taxon>
    </lineage>
</organism>
<dbReference type="EMBL" id="GBRH01184328">
    <property type="protein sequence ID" value="JAE13568.1"/>
    <property type="molecule type" value="Transcribed_RNA"/>
</dbReference>
<accession>A0A0A9FYY3</accession>
<evidence type="ECO:0000313" key="1">
    <source>
        <dbReference type="EMBL" id="JAE13568.1"/>
    </source>
</evidence>
<dbReference type="AlphaFoldDB" id="A0A0A9FYY3"/>
<name>A0A0A9FYY3_ARUDO</name>
<proteinExistence type="predicted"/>
<sequence>MKFWSRQLSKPNCNINGQK</sequence>
<protein>
    <submittedName>
        <fullName evidence="1">Uncharacterized protein</fullName>
    </submittedName>
</protein>
<reference evidence="1" key="1">
    <citation type="submission" date="2014-09" db="EMBL/GenBank/DDBJ databases">
        <authorList>
            <person name="Magalhaes I.L.F."/>
            <person name="Oliveira U."/>
            <person name="Santos F.R."/>
            <person name="Vidigal T.H.D.A."/>
            <person name="Brescovit A.D."/>
            <person name="Santos A.J."/>
        </authorList>
    </citation>
    <scope>NUCLEOTIDE SEQUENCE</scope>
    <source>
        <tissue evidence="1">Shoot tissue taken approximately 20 cm above the soil surface</tissue>
    </source>
</reference>
<reference evidence="1" key="2">
    <citation type="journal article" date="2015" name="Data Brief">
        <title>Shoot transcriptome of the giant reed, Arundo donax.</title>
        <authorList>
            <person name="Barrero R.A."/>
            <person name="Guerrero F.D."/>
            <person name="Moolhuijzen P."/>
            <person name="Goolsby J.A."/>
            <person name="Tidwell J."/>
            <person name="Bellgard S.E."/>
            <person name="Bellgard M.I."/>
        </authorList>
    </citation>
    <scope>NUCLEOTIDE SEQUENCE</scope>
    <source>
        <tissue evidence="1">Shoot tissue taken approximately 20 cm above the soil surface</tissue>
    </source>
</reference>